<evidence type="ECO:0000256" key="2">
    <source>
        <dbReference type="SAM" id="Phobius"/>
    </source>
</evidence>
<evidence type="ECO:0000259" key="4">
    <source>
        <dbReference type="Pfam" id="PF13490"/>
    </source>
</evidence>
<keyword evidence="2" id="KW-1133">Transmembrane helix</keyword>
<keyword evidence="2" id="KW-0472">Membrane</keyword>
<dbReference type="Gene3D" id="3.30.1150.10">
    <property type="match status" value="1"/>
</dbReference>
<accession>A0ABW4QN61</accession>
<organism evidence="5 6">
    <name type="scientific">Hymenobacter bucti</name>
    <dbReference type="NCBI Taxonomy" id="1844114"/>
    <lineage>
        <taxon>Bacteria</taxon>
        <taxon>Pseudomonadati</taxon>
        <taxon>Bacteroidota</taxon>
        <taxon>Cytophagia</taxon>
        <taxon>Cytophagales</taxon>
        <taxon>Hymenobacteraceae</taxon>
        <taxon>Hymenobacter</taxon>
    </lineage>
</organism>
<dbReference type="Gene3D" id="1.10.10.1320">
    <property type="entry name" value="Anti-sigma factor, zinc-finger domain"/>
    <property type="match status" value="1"/>
</dbReference>
<dbReference type="InterPro" id="IPR051045">
    <property type="entry name" value="TonB-dependent_transducer"/>
</dbReference>
<dbReference type="Pfam" id="PF03544">
    <property type="entry name" value="TonB_C"/>
    <property type="match status" value="1"/>
</dbReference>
<dbReference type="EMBL" id="JBHUFD010000001">
    <property type="protein sequence ID" value="MFD1870992.1"/>
    <property type="molecule type" value="Genomic_DNA"/>
</dbReference>
<dbReference type="InterPro" id="IPR037682">
    <property type="entry name" value="TonB_C"/>
</dbReference>
<keyword evidence="6" id="KW-1185">Reference proteome</keyword>
<feature type="compositionally biased region" description="Low complexity" evidence="1">
    <location>
        <begin position="142"/>
        <end position="163"/>
    </location>
</feature>
<feature type="transmembrane region" description="Helical" evidence="2">
    <location>
        <begin position="98"/>
        <end position="121"/>
    </location>
</feature>
<protein>
    <submittedName>
        <fullName evidence="5">Energy transducer TonB</fullName>
    </submittedName>
</protein>
<dbReference type="RefSeq" id="WP_382311244.1">
    <property type="nucleotide sequence ID" value="NZ_JBHUFD010000001.1"/>
</dbReference>
<feature type="domain" description="TonB C-terminal" evidence="3">
    <location>
        <begin position="290"/>
        <end position="356"/>
    </location>
</feature>
<evidence type="ECO:0000313" key="6">
    <source>
        <dbReference type="Proteomes" id="UP001597197"/>
    </source>
</evidence>
<sequence length="356" mass="36936">MLPTNPLLNATAPAGPHLPAALLRQYAAGTLAPAAQHRVEAHTLGCPRCADILAGLLQTPAATTDQAVAQLQQRLRQRVQQVAPARQGQRLAPRRPRWLSLQLAAAAALLLSMVAGGWWAWRQRQAPPQVATSATLPAAAGPAATAPLASPTPAAVPEALPTPAVAPPTAPLAHLGARRPHRRAAPASAAAPLRAAQAAEAPEVVIPAPAAAPVPDLIASQAPHRPDSLSPAPATKPLVASRSFTTDPAHVRDAAMPAARKIAPMPMGGMASLREQLRREAAEFVPEVPERSLSGTVQLRLTIGTDGKLEAISVLRGLRADYDAEAQRLVRDGPAWVPGISGGRRAALQVDVAVPF</sequence>
<name>A0ABW4QN61_9BACT</name>
<reference evidence="6" key="1">
    <citation type="journal article" date="2019" name="Int. J. Syst. Evol. Microbiol.">
        <title>The Global Catalogue of Microorganisms (GCM) 10K type strain sequencing project: providing services to taxonomists for standard genome sequencing and annotation.</title>
        <authorList>
            <consortium name="The Broad Institute Genomics Platform"/>
            <consortium name="The Broad Institute Genome Sequencing Center for Infectious Disease"/>
            <person name="Wu L."/>
            <person name="Ma J."/>
        </authorList>
    </citation>
    <scope>NUCLEOTIDE SEQUENCE [LARGE SCALE GENOMIC DNA]</scope>
    <source>
        <strain evidence="6">CGMCC 1.15795</strain>
    </source>
</reference>
<feature type="domain" description="Putative zinc-finger" evidence="4">
    <location>
        <begin position="21"/>
        <end position="50"/>
    </location>
</feature>
<evidence type="ECO:0000259" key="3">
    <source>
        <dbReference type="Pfam" id="PF03544"/>
    </source>
</evidence>
<feature type="region of interest" description="Disordered" evidence="1">
    <location>
        <begin position="142"/>
        <end position="172"/>
    </location>
</feature>
<evidence type="ECO:0000313" key="5">
    <source>
        <dbReference type="EMBL" id="MFD1870992.1"/>
    </source>
</evidence>
<dbReference type="SUPFAM" id="SSF74653">
    <property type="entry name" value="TolA/TonB C-terminal domain"/>
    <property type="match status" value="1"/>
</dbReference>
<evidence type="ECO:0000256" key="1">
    <source>
        <dbReference type="SAM" id="MobiDB-lite"/>
    </source>
</evidence>
<dbReference type="InterPro" id="IPR027383">
    <property type="entry name" value="Znf_put"/>
</dbReference>
<gene>
    <name evidence="5" type="ORF">ACFSDX_01030</name>
</gene>
<dbReference type="Pfam" id="PF13490">
    <property type="entry name" value="zf-HC2"/>
    <property type="match status" value="1"/>
</dbReference>
<proteinExistence type="predicted"/>
<keyword evidence="2" id="KW-0812">Transmembrane</keyword>
<dbReference type="Proteomes" id="UP001597197">
    <property type="component" value="Unassembled WGS sequence"/>
</dbReference>
<dbReference type="PANTHER" id="PTHR33446:SF11">
    <property type="entry name" value="TONB3"/>
    <property type="match status" value="1"/>
</dbReference>
<dbReference type="InterPro" id="IPR041916">
    <property type="entry name" value="Anti_sigma_zinc_sf"/>
</dbReference>
<dbReference type="PANTHER" id="PTHR33446">
    <property type="entry name" value="PROTEIN TONB-RELATED"/>
    <property type="match status" value="1"/>
</dbReference>
<comment type="caution">
    <text evidence="5">The sequence shown here is derived from an EMBL/GenBank/DDBJ whole genome shotgun (WGS) entry which is preliminary data.</text>
</comment>